<dbReference type="PANTHER" id="PTHR30294">
    <property type="entry name" value="MEMBRANE COMPONENT OF ABC TRANSPORTER YHHJ-RELATED"/>
    <property type="match status" value="1"/>
</dbReference>
<feature type="transmembrane region" description="Helical" evidence="6">
    <location>
        <begin position="273"/>
        <end position="294"/>
    </location>
</feature>
<feature type="transmembrane region" description="Helical" evidence="6">
    <location>
        <begin position="187"/>
        <end position="206"/>
    </location>
</feature>
<name>A0ABV4HS42_9GAMM</name>
<keyword evidence="5 6" id="KW-0472">Membrane</keyword>
<evidence type="ECO:0000256" key="3">
    <source>
        <dbReference type="ARBA" id="ARBA00022692"/>
    </source>
</evidence>
<dbReference type="InterPro" id="IPR013525">
    <property type="entry name" value="ABC2_TM"/>
</dbReference>
<feature type="transmembrane region" description="Helical" evidence="6">
    <location>
        <begin position="23"/>
        <end position="46"/>
    </location>
</feature>
<protein>
    <submittedName>
        <fullName evidence="8">ABC transporter permease</fullName>
    </submittedName>
</protein>
<evidence type="ECO:0000259" key="7">
    <source>
        <dbReference type="Pfam" id="PF12698"/>
    </source>
</evidence>
<feature type="transmembrane region" description="Helical" evidence="6">
    <location>
        <begin position="241"/>
        <end position="261"/>
    </location>
</feature>
<dbReference type="RefSeq" id="WP_370563792.1">
    <property type="nucleotide sequence ID" value="NZ_JBFWIB010000005.1"/>
</dbReference>
<keyword evidence="2" id="KW-1003">Cell membrane</keyword>
<organism evidence="8 9">
    <name type="scientific">Luteimonas salinilitoris</name>
    <dbReference type="NCBI Taxonomy" id="3237697"/>
    <lineage>
        <taxon>Bacteria</taxon>
        <taxon>Pseudomonadati</taxon>
        <taxon>Pseudomonadota</taxon>
        <taxon>Gammaproteobacteria</taxon>
        <taxon>Lysobacterales</taxon>
        <taxon>Lysobacteraceae</taxon>
        <taxon>Luteimonas</taxon>
    </lineage>
</organism>
<evidence type="ECO:0000313" key="9">
    <source>
        <dbReference type="Proteomes" id="UP001566331"/>
    </source>
</evidence>
<evidence type="ECO:0000313" key="8">
    <source>
        <dbReference type="EMBL" id="MEZ0475586.1"/>
    </source>
</evidence>
<dbReference type="Gene3D" id="3.40.1710.10">
    <property type="entry name" value="abc type-2 transporter like domain"/>
    <property type="match status" value="1"/>
</dbReference>
<accession>A0ABV4HS42</accession>
<comment type="caution">
    <text evidence="8">The sequence shown here is derived from an EMBL/GenBank/DDBJ whole genome shotgun (WGS) entry which is preliminary data.</text>
</comment>
<keyword evidence="3 6" id="KW-0812">Transmembrane</keyword>
<evidence type="ECO:0000256" key="2">
    <source>
        <dbReference type="ARBA" id="ARBA00022475"/>
    </source>
</evidence>
<keyword evidence="4 6" id="KW-1133">Transmembrane helix</keyword>
<evidence type="ECO:0000256" key="1">
    <source>
        <dbReference type="ARBA" id="ARBA00004651"/>
    </source>
</evidence>
<keyword evidence="9" id="KW-1185">Reference proteome</keyword>
<feature type="transmembrane region" description="Helical" evidence="6">
    <location>
        <begin position="306"/>
        <end position="326"/>
    </location>
</feature>
<dbReference type="PANTHER" id="PTHR30294:SF47">
    <property type="entry name" value="INNER MEMBRANE TRANSPORT PERMEASE YHHJ"/>
    <property type="match status" value="1"/>
</dbReference>
<dbReference type="Proteomes" id="UP001566331">
    <property type="component" value="Unassembled WGS sequence"/>
</dbReference>
<sequence length="387" mass="41456">MSAARSPGLRVALREIRCWRSDWVTVALLSWLPLLASVLLLAIFVARTSRDLPIAVLDHDGSAVSRALIDQLDAASGVRVAMQASSLHQASTAVLRGEVYAVVEIPAHFRRDVMRGSRPQVGLLLNQQSMSAANAIARDVQTVVLTASGRQSAGLRLATGMPPSAVAAAAQPLRVEIHPLFNPGVDYAAYLGIALLVAGLHCFVALHGVRAVAGERDDGQRAWSRAAAGHWRPAMLGKLGLAWIWWWLYGLAVLGGAYLWLGLPMMSAPALFALGWGGLVAAYLGLGAVLAMLLPAHIAYSGVSALSAPAMAFSGVTFPLAAMPLIPRMFGESLPLTWFLRLQTQLVTERVDAVLAWPTAGRLWLFALVLVGTFALLLARRWRGHRP</sequence>
<feature type="transmembrane region" description="Helical" evidence="6">
    <location>
        <begin position="363"/>
        <end position="379"/>
    </location>
</feature>
<feature type="domain" description="ABC-2 type transporter transmembrane" evidence="7">
    <location>
        <begin position="25"/>
        <end position="373"/>
    </location>
</feature>
<evidence type="ECO:0000256" key="5">
    <source>
        <dbReference type="ARBA" id="ARBA00023136"/>
    </source>
</evidence>
<comment type="subcellular location">
    <subcellularLocation>
        <location evidence="1">Cell membrane</location>
        <topology evidence="1">Multi-pass membrane protein</topology>
    </subcellularLocation>
</comment>
<dbReference type="Pfam" id="PF12698">
    <property type="entry name" value="ABC2_membrane_3"/>
    <property type="match status" value="1"/>
</dbReference>
<evidence type="ECO:0000256" key="4">
    <source>
        <dbReference type="ARBA" id="ARBA00022989"/>
    </source>
</evidence>
<reference evidence="8 9" key="1">
    <citation type="submission" date="2024-07" db="EMBL/GenBank/DDBJ databases">
        <title>Luteimonas salilacus sp. nov., isolated from the shore soil of Salt Lake in Tibet of China.</title>
        <authorList>
            <person name="Zhang X."/>
            <person name="Li A."/>
        </authorList>
    </citation>
    <scope>NUCLEOTIDE SEQUENCE [LARGE SCALE GENOMIC DNA]</scope>
    <source>
        <strain evidence="8 9">B3-2-R+30</strain>
    </source>
</reference>
<dbReference type="EMBL" id="JBFWIC010000018">
    <property type="protein sequence ID" value="MEZ0475586.1"/>
    <property type="molecule type" value="Genomic_DNA"/>
</dbReference>
<dbReference type="InterPro" id="IPR051449">
    <property type="entry name" value="ABC-2_transporter_component"/>
</dbReference>
<evidence type="ECO:0000256" key="6">
    <source>
        <dbReference type="SAM" id="Phobius"/>
    </source>
</evidence>
<gene>
    <name evidence="8" type="ORF">AB6713_13335</name>
</gene>
<proteinExistence type="predicted"/>